<sequence length="32" mass="3525">MLINVGRRQGDDQSGNMKILRGERLARGGARV</sequence>
<organism evidence="1 2">
    <name type="scientific">Thioclava indica</name>
    <dbReference type="NCBI Taxonomy" id="1353528"/>
    <lineage>
        <taxon>Bacteria</taxon>
        <taxon>Pseudomonadati</taxon>
        <taxon>Pseudomonadota</taxon>
        <taxon>Alphaproteobacteria</taxon>
        <taxon>Rhodobacterales</taxon>
        <taxon>Paracoccaceae</taxon>
        <taxon>Thioclava</taxon>
    </lineage>
</organism>
<gene>
    <name evidence="1" type="ORF">DT23_11485</name>
</gene>
<name>A0A074JZP3_9RHOB</name>
<reference evidence="1 2" key="1">
    <citation type="journal article" date="2015" name="Antonie Van Leeuwenhoek">
        <title>Thioclava indica sp. nov., isolated from surface seawater of the Indian Ocean.</title>
        <authorList>
            <person name="Liu Y."/>
            <person name="Lai Q."/>
            <person name="Du J."/>
            <person name="Xu H."/>
            <person name="Jiang L."/>
            <person name="Shao Z."/>
        </authorList>
    </citation>
    <scope>NUCLEOTIDE SEQUENCE [LARGE SCALE GENOMIC DNA]</scope>
    <source>
        <strain evidence="1 2">DT23-4</strain>
    </source>
</reference>
<evidence type="ECO:0000313" key="2">
    <source>
        <dbReference type="Proteomes" id="UP000027471"/>
    </source>
</evidence>
<dbReference type="Proteomes" id="UP000027471">
    <property type="component" value="Unassembled WGS sequence"/>
</dbReference>
<accession>A0A074JZP3</accession>
<proteinExistence type="predicted"/>
<protein>
    <submittedName>
        <fullName evidence="1">Uncharacterized protein</fullName>
    </submittedName>
</protein>
<dbReference type="EMBL" id="AUNB01000012">
    <property type="protein sequence ID" value="KEO61003.1"/>
    <property type="molecule type" value="Genomic_DNA"/>
</dbReference>
<dbReference type="AlphaFoldDB" id="A0A074JZP3"/>
<comment type="caution">
    <text evidence="1">The sequence shown here is derived from an EMBL/GenBank/DDBJ whole genome shotgun (WGS) entry which is preliminary data.</text>
</comment>
<evidence type="ECO:0000313" key="1">
    <source>
        <dbReference type="EMBL" id="KEO61003.1"/>
    </source>
</evidence>
<keyword evidence="2" id="KW-1185">Reference proteome</keyword>